<feature type="domain" description="G-patch" evidence="14">
    <location>
        <begin position="206"/>
        <end position="252"/>
    </location>
</feature>
<evidence type="ECO:0000256" key="7">
    <source>
        <dbReference type="ARBA" id="ARBA00022723"/>
    </source>
</evidence>
<dbReference type="SUPFAM" id="SSF56672">
    <property type="entry name" value="DNA/RNA polymerases"/>
    <property type="match status" value="1"/>
</dbReference>
<dbReference type="GO" id="GO:0003677">
    <property type="term" value="F:DNA binding"/>
    <property type="evidence" value="ECO:0007669"/>
    <property type="project" value="UniProtKB-KW"/>
</dbReference>
<dbReference type="InterPro" id="IPR000467">
    <property type="entry name" value="G_patch_dom"/>
</dbReference>
<evidence type="ECO:0000313" key="20">
    <source>
        <dbReference type="Ensembl" id="ENSMFAP00000063896.1"/>
    </source>
</evidence>
<keyword evidence="4" id="KW-0808">Transferase</keyword>
<dbReference type="InterPro" id="IPR036157">
    <property type="entry name" value="dUTPase-like_sf"/>
</dbReference>
<dbReference type="SUPFAM" id="SSF51283">
    <property type="entry name" value="dUTPase-like"/>
    <property type="match status" value="1"/>
</dbReference>
<dbReference type="Pfam" id="PF06817">
    <property type="entry name" value="RVT_thumb"/>
    <property type="match status" value="1"/>
</dbReference>
<dbReference type="Proteomes" id="UP000233100">
    <property type="component" value="Chromosome 1"/>
</dbReference>
<dbReference type="PROSITE" id="PS50879">
    <property type="entry name" value="RNASE_H_1"/>
    <property type="match status" value="1"/>
</dbReference>
<evidence type="ECO:0000256" key="8">
    <source>
        <dbReference type="ARBA" id="ARBA00022759"/>
    </source>
</evidence>
<dbReference type="GO" id="GO:0004190">
    <property type="term" value="F:aspartic-type endopeptidase activity"/>
    <property type="evidence" value="ECO:0007669"/>
    <property type="project" value="InterPro"/>
</dbReference>
<dbReference type="Gene3D" id="3.30.420.10">
    <property type="entry name" value="Ribonuclease H-like superfamily/Ribonuclease H"/>
    <property type="match status" value="2"/>
</dbReference>
<dbReference type="InterPro" id="IPR043502">
    <property type="entry name" value="DNA/RNA_pol_sf"/>
</dbReference>
<keyword evidence="9" id="KW-0378">Hydrolase</keyword>
<name>A0A7N9IHJ2_MACFA</name>
<evidence type="ECO:0000256" key="12">
    <source>
        <dbReference type="ARBA" id="ARBA00023172"/>
    </source>
</evidence>
<keyword evidence="7" id="KW-0479">Metal-binding</keyword>
<feature type="domain" description="RNase H type-1" evidence="18">
    <location>
        <begin position="699"/>
        <end position="830"/>
    </location>
</feature>
<feature type="domain" description="Integrase catalytic" evidence="19">
    <location>
        <begin position="888"/>
        <end position="1030"/>
    </location>
</feature>
<dbReference type="PROSITE" id="PS50876">
    <property type="entry name" value="ZF_INTEGRASE"/>
    <property type="match status" value="1"/>
</dbReference>
<dbReference type="PANTHER" id="PTHR41694">
    <property type="entry name" value="ENDOGENOUS RETROVIRUS GROUP K MEMBER POL PROTEIN"/>
    <property type="match status" value="1"/>
</dbReference>
<dbReference type="GO" id="GO:0006310">
    <property type="term" value="P:DNA recombination"/>
    <property type="evidence" value="ECO:0007669"/>
    <property type="project" value="UniProtKB-KW"/>
</dbReference>
<dbReference type="PROSITE" id="PS50174">
    <property type="entry name" value="G_PATCH"/>
    <property type="match status" value="1"/>
</dbReference>
<dbReference type="PROSITE" id="PS00141">
    <property type="entry name" value="ASP_PROTEASE"/>
    <property type="match status" value="1"/>
</dbReference>
<dbReference type="InterPro" id="IPR029054">
    <property type="entry name" value="dUTPase-like"/>
</dbReference>
<keyword evidence="5" id="KW-0548">Nucleotidyltransferase</keyword>
<evidence type="ECO:0000256" key="1">
    <source>
        <dbReference type="ARBA" id="ARBA00001339"/>
    </source>
</evidence>
<evidence type="ECO:0000259" key="15">
    <source>
        <dbReference type="PROSITE" id="PS50175"/>
    </source>
</evidence>
<comment type="catalytic activity">
    <reaction evidence="1">
        <text>Processing at the authentic HIV-1 PR recognition site and release of the mature p17 matrix and the p24 capsid protein, as a result of the cleavage of the -SQNY-|-PIVQ- cleavage site.</text>
        <dbReference type="EC" id="3.4.23.50"/>
    </reaction>
</comment>
<evidence type="ECO:0000259" key="14">
    <source>
        <dbReference type="PROSITE" id="PS50174"/>
    </source>
</evidence>
<dbReference type="InterPro" id="IPR001969">
    <property type="entry name" value="Aspartic_peptidase_AS"/>
</dbReference>
<keyword evidence="21" id="KW-1185">Reference proteome</keyword>
<dbReference type="GO" id="GO:0006508">
    <property type="term" value="P:proteolysis"/>
    <property type="evidence" value="ECO:0007669"/>
    <property type="project" value="UniProtKB-KW"/>
</dbReference>
<evidence type="ECO:0000256" key="4">
    <source>
        <dbReference type="ARBA" id="ARBA00022679"/>
    </source>
</evidence>
<dbReference type="CDD" id="cd07557">
    <property type="entry name" value="trimeric_dUTPase"/>
    <property type="match status" value="1"/>
</dbReference>
<dbReference type="GO" id="GO:0000731">
    <property type="term" value="P:DNA synthesis involved in DNA repair"/>
    <property type="evidence" value="ECO:0007669"/>
    <property type="project" value="UniProtKB-ARBA"/>
</dbReference>
<evidence type="ECO:0000256" key="5">
    <source>
        <dbReference type="ARBA" id="ARBA00022695"/>
    </source>
</evidence>
<dbReference type="InterPro" id="IPR001995">
    <property type="entry name" value="Peptidase_A2_cat"/>
</dbReference>
<evidence type="ECO:0000256" key="6">
    <source>
        <dbReference type="ARBA" id="ARBA00022722"/>
    </source>
</evidence>
<accession>A0A7N9IHJ2</accession>
<dbReference type="GO" id="GO:0006261">
    <property type="term" value="P:DNA-templated DNA replication"/>
    <property type="evidence" value="ECO:0007669"/>
    <property type="project" value="UniProtKB-ARBA"/>
</dbReference>
<feature type="domain" description="Peptidase A2" evidence="15">
    <location>
        <begin position="119"/>
        <end position="195"/>
    </location>
</feature>
<dbReference type="GO" id="GO:0008270">
    <property type="term" value="F:zinc ion binding"/>
    <property type="evidence" value="ECO:0007669"/>
    <property type="project" value="UniProtKB-KW"/>
</dbReference>
<reference evidence="20" key="3">
    <citation type="submission" date="2025-09" db="UniProtKB">
        <authorList>
            <consortium name="Ensembl"/>
        </authorList>
    </citation>
    <scope>IDENTIFICATION</scope>
</reference>
<dbReference type="InterPro" id="IPR003308">
    <property type="entry name" value="Integrase_Zn-bd_dom_N"/>
</dbReference>
<evidence type="ECO:0000256" key="3">
    <source>
        <dbReference type="ARBA" id="ARBA00022670"/>
    </source>
</evidence>
<dbReference type="SUPFAM" id="SSF53098">
    <property type="entry name" value="Ribonuclease H-like"/>
    <property type="match status" value="2"/>
</dbReference>
<evidence type="ECO:0000256" key="10">
    <source>
        <dbReference type="ARBA" id="ARBA00022918"/>
    </source>
</evidence>
<dbReference type="Pfam" id="PF00692">
    <property type="entry name" value="dUTPase"/>
    <property type="match status" value="1"/>
</dbReference>
<evidence type="ECO:0000259" key="19">
    <source>
        <dbReference type="PROSITE" id="PS50994"/>
    </source>
</evidence>
<dbReference type="InterPro" id="IPR001584">
    <property type="entry name" value="Integrase_cat-core"/>
</dbReference>
<dbReference type="Gene3D" id="3.10.10.10">
    <property type="entry name" value="HIV Type 1 Reverse Transcriptase, subunit A, domain 1"/>
    <property type="match status" value="1"/>
</dbReference>
<evidence type="ECO:0000256" key="2">
    <source>
        <dbReference type="ARBA" id="ARBA00010879"/>
    </source>
</evidence>
<dbReference type="InterPro" id="IPR018061">
    <property type="entry name" value="Retropepsins"/>
</dbReference>
<dbReference type="GO" id="GO:0004523">
    <property type="term" value="F:RNA-DNA hybrid ribonuclease activity"/>
    <property type="evidence" value="ECO:0007669"/>
    <property type="project" value="InterPro"/>
</dbReference>
<dbReference type="SUPFAM" id="SSF50630">
    <property type="entry name" value="Acid proteases"/>
    <property type="match status" value="1"/>
</dbReference>
<dbReference type="Gene3D" id="2.70.40.10">
    <property type="match status" value="1"/>
</dbReference>
<dbReference type="InterPro" id="IPR033704">
    <property type="entry name" value="dUTPase_trimeric"/>
</dbReference>
<organism evidence="20 21">
    <name type="scientific">Macaca fascicularis</name>
    <name type="common">Crab-eating macaque</name>
    <name type="synonym">Cynomolgus monkey</name>
    <dbReference type="NCBI Taxonomy" id="9541"/>
    <lineage>
        <taxon>Eukaryota</taxon>
        <taxon>Metazoa</taxon>
        <taxon>Chordata</taxon>
        <taxon>Craniata</taxon>
        <taxon>Vertebrata</taxon>
        <taxon>Euteleostomi</taxon>
        <taxon>Mammalia</taxon>
        <taxon>Eutheria</taxon>
        <taxon>Euarchontoglires</taxon>
        <taxon>Primates</taxon>
        <taxon>Haplorrhini</taxon>
        <taxon>Catarrhini</taxon>
        <taxon>Cercopithecidae</taxon>
        <taxon>Cercopithecinae</taxon>
        <taxon>Macaca</taxon>
    </lineage>
</organism>
<dbReference type="InterPro" id="IPR021109">
    <property type="entry name" value="Peptidase_aspartic_dom_sf"/>
</dbReference>
<dbReference type="Gene3D" id="3.30.70.270">
    <property type="match status" value="2"/>
</dbReference>
<dbReference type="AlphaFoldDB" id="A0A7N9IHJ2"/>
<dbReference type="Pfam" id="PF00665">
    <property type="entry name" value="rve"/>
    <property type="match status" value="1"/>
</dbReference>
<dbReference type="PROSITE" id="PS50994">
    <property type="entry name" value="INTEGRASE"/>
    <property type="match status" value="1"/>
</dbReference>
<evidence type="ECO:0000259" key="18">
    <source>
        <dbReference type="PROSITE" id="PS50879"/>
    </source>
</evidence>
<dbReference type="Gene3D" id="2.40.70.10">
    <property type="entry name" value="Acid Proteases"/>
    <property type="match status" value="1"/>
</dbReference>
<keyword evidence="12" id="KW-0233">DNA recombination</keyword>
<evidence type="ECO:0000313" key="21">
    <source>
        <dbReference type="Proteomes" id="UP000233100"/>
    </source>
</evidence>
<dbReference type="SUPFAM" id="SSF46919">
    <property type="entry name" value="N-terminal Zn binding domain of HIV integrase"/>
    <property type="match status" value="1"/>
</dbReference>
<protein>
    <submittedName>
        <fullName evidence="20">Uncharacterized protein</fullName>
    </submittedName>
</protein>
<dbReference type="InterPro" id="IPR036397">
    <property type="entry name" value="RNaseH_sf"/>
</dbReference>
<evidence type="ECO:0000259" key="17">
    <source>
        <dbReference type="PROSITE" id="PS50878"/>
    </source>
</evidence>
<dbReference type="InterPro" id="IPR034170">
    <property type="entry name" value="Retropepsin-like_cat_dom"/>
</dbReference>
<dbReference type="Pfam" id="PF01585">
    <property type="entry name" value="G-patch"/>
    <property type="match status" value="1"/>
</dbReference>
<keyword evidence="13" id="KW-0863">Zinc-finger</keyword>
<feature type="domain" description="Integrase-type" evidence="16">
    <location>
        <begin position="834"/>
        <end position="875"/>
    </location>
</feature>
<dbReference type="CDD" id="cd01645">
    <property type="entry name" value="RT_Rtv"/>
    <property type="match status" value="1"/>
</dbReference>
<dbReference type="InterPro" id="IPR012337">
    <property type="entry name" value="RNaseH-like_sf"/>
</dbReference>
<dbReference type="GO" id="GO:0015074">
    <property type="term" value="P:DNA integration"/>
    <property type="evidence" value="ECO:0007669"/>
    <property type="project" value="InterPro"/>
</dbReference>
<evidence type="ECO:0000256" key="11">
    <source>
        <dbReference type="ARBA" id="ARBA00023125"/>
    </source>
</evidence>
<dbReference type="GeneTree" id="ENSGT00670000098165"/>
<keyword evidence="3" id="KW-0645">Protease</keyword>
<keyword evidence="11" id="KW-0238">DNA-binding</keyword>
<dbReference type="Pfam" id="PF00078">
    <property type="entry name" value="RVT_1"/>
    <property type="match status" value="1"/>
</dbReference>
<evidence type="ECO:0000256" key="9">
    <source>
        <dbReference type="ARBA" id="ARBA00022801"/>
    </source>
</evidence>
<keyword evidence="13" id="KW-0862">Zinc</keyword>
<dbReference type="CDD" id="cd09273">
    <property type="entry name" value="RNase_HI_RT_Bel"/>
    <property type="match status" value="1"/>
</dbReference>
<dbReference type="PROSITE" id="PS50175">
    <property type="entry name" value="ASP_PROT_RETROV"/>
    <property type="match status" value="1"/>
</dbReference>
<dbReference type="GO" id="GO:0035613">
    <property type="term" value="F:RNA stem-loop binding"/>
    <property type="evidence" value="ECO:0007669"/>
    <property type="project" value="TreeGrafter"/>
</dbReference>
<feature type="domain" description="Reverse transcriptase" evidence="17">
    <location>
        <begin position="297"/>
        <end position="485"/>
    </location>
</feature>
<dbReference type="GO" id="GO:0003964">
    <property type="term" value="F:RNA-directed DNA polymerase activity"/>
    <property type="evidence" value="ECO:0007669"/>
    <property type="project" value="UniProtKB-KW"/>
</dbReference>
<dbReference type="InterPro" id="IPR017856">
    <property type="entry name" value="Integrase-like_N"/>
</dbReference>
<keyword evidence="8" id="KW-0255">Endonuclease</keyword>
<keyword evidence="10" id="KW-0695">RNA-directed DNA polymerase</keyword>
<proteinExistence type="inferred from homology"/>
<keyword evidence="6" id="KW-0540">Nuclease</keyword>
<evidence type="ECO:0000256" key="13">
    <source>
        <dbReference type="PROSITE-ProRule" id="PRU00450"/>
    </source>
</evidence>
<dbReference type="InterPro" id="IPR002156">
    <property type="entry name" value="RNaseH_domain"/>
</dbReference>
<dbReference type="InterPro" id="IPR010661">
    <property type="entry name" value="RVT_thumb"/>
</dbReference>
<dbReference type="InterPro" id="IPR000477">
    <property type="entry name" value="RT_dom"/>
</dbReference>
<dbReference type="PROSITE" id="PS50878">
    <property type="entry name" value="RT_POL"/>
    <property type="match status" value="1"/>
</dbReference>
<reference evidence="20" key="2">
    <citation type="submission" date="2025-08" db="UniProtKB">
        <authorList>
            <consortium name="Ensembl"/>
        </authorList>
    </citation>
    <scope>IDENTIFICATION</scope>
</reference>
<dbReference type="PANTHER" id="PTHR41694:SF3">
    <property type="entry name" value="RNA-DIRECTED DNA POLYMERASE-RELATED"/>
    <property type="match status" value="1"/>
</dbReference>
<sequence>MGPQTLNTGIYGPLPPNTFGLLLGRSSVTMRGLQVLPGVIDNDYEGEIKIMARAIDSIITVPQGVRIAQLLLLPLVKTDNNIQYSNRNIKGFGSSEIYWVQPITNQKPSLTLWLDGKAFTGLIDTGADVTIIKQEDWPSHWPTTETLTHLRGIGQSSNPKQSSKYLTWTDKENNSGLIKPFVIPHLPVNLWGRDLLSQMKIIMCSPNDIVTAQMLTQGYTPGKGFGKGENGIPQPILVSGQLDKRGLEFLAQATDIPAPQRCADPITWKSDEPVWVDQWPLLNDKLSAAQQLVQEQLIAGHIVESNSPWNTPIFVIKKKSGKWRLLQDLRAVNITMILMGALQPGLPSPVAIPQKYFKIVIDLKDCFFTIPLHPADQKRFAFSLPSTNFKQPMKRYQWKVLPQGMANSPTLCQKYVAATIEPVRKTWAQMYIIHYMDDILIAGEIGEQVLQCFAQLKQELTAAGLQIAPEKVQLQDPYTYLGFQINGPKIINQKAVIRRDHLKTLNDFQKLLGDINWLRPYLKLTTGELKPLFDILKGDSNPKSPRSITKEALIALQQVEHAIATQFVTSIDYSQPLIFIIFNTTITPTGLFWQNNPIMWVHLPSSPKKILLPYYDAIADLIILGRENSRKYFGIEPSTIIQPYTQSHIHWLLQNTEAWPIACASYTGVIDNHYPPNKLIQFCKLHAFVFPHITSKEPLNDTLLIFTDGSSTGLAAYTYNNVVVKFQTTYTSAQLVELQAIIAALSAFPCQPLNIYTDSAYLAHSIPLLETVSQIKHISDTANLFLQCQQLIRKRTTPFFLGHIRAHSGLPGPLTQGNATADTATKTIATVTTDNLQQAQKAHALHHLNAQTLRLMFKLTREQARQIVKQCANCITYLPVPHLGVNPRGLIPNEIWQMDVTHHLEFGQLKYIHVCIDTYSGFISATLQTGEATKHVIAHLLHCFSILGIPKQIKTDNGPGYISKTFLQFCNTLQIKHTTGIPYNPQGQGIVERAHLSLKTVITKLKGGSWYPVKGTPRNILNHALFILNF</sequence>
<dbReference type="SMART" id="SM00443">
    <property type="entry name" value="G_patch"/>
    <property type="match status" value="1"/>
</dbReference>
<dbReference type="Pfam" id="PF02022">
    <property type="entry name" value="Integrase_Zn"/>
    <property type="match status" value="1"/>
</dbReference>
<dbReference type="Pfam" id="PF00075">
    <property type="entry name" value="RNase_H"/>
    <property type="match status" value="1"/>
</dbReference>
<comment type="similarity">
    <text evidence="2">Belongs to the beta type-B retroviral polymerase family. HERV class-II K(HML-2) pol subfamily.</text>
</comment>
<dbReference type="Pfam" id="PF00077">
    <property type="entry name" value="RVP"/>
    <property type="match status" value="1"/>
</dbReference>
<dbReference type="Ensembl" id="ENSMFAT00000078328.1">
    <property type="protein sequence ID" value="ENSMFAP00000063896.1"/>
    <property type="gene ID" value="ENSMFAG00000059274.1"/>
</dbReference>
<dbReference type="Gene3D" id="1.10.10.200">
    <property type="match status" value="1"/>
</dbReference>
<reference evidence="20 21" key="1">
    <citation type="submission" date="2013-03" db="EMBL/GenBank/DDBJ databases">
        <authorList>
            <person name="Warren W."/>
            <person name="Wilson R.K."/>
        </authorList>
    </citation>
    <scope>NUCLEOTIDE SEQUENCE</scope>
</reference>
<dbReference type="CDD" id="cd05482">
    <property type="entry name" value="HIV_retropepsin_like"/>
    <property type="match status" value="1"/>
</dbReference>
<dbReference type="InterPro" id="IPR043128">
    <property type="entry name" value="Rev_trsase/Diguanyl_cyclase"/>
</dbReference>
<evidence type="ECO:0000259" key="16">
    <source>
        <dbReference type="PROSITE" id="PS50876"/>
    </source>
</evidence>